<dbReference type="SUPFAM" id="SSF52540">
    <property type="entry name" value="P-loop containing nucleoside triphosphate hydrolases"/>
    <property type="match status" value="1"/>
</dbReference>
<gene>
    <name evidence="2" type="ORF">BE04_49590</name>
    <name evidence="3" type="ORF">BE21_22240</name>
</gene>
<name>A0A150P702_SORCE</name>
<dbReference type="InterPro" id="IPR027417">
    <property type="entry name" value="P-loop_NTPase"/>
</dbReference>
<evidence type="ECO:0000313" key="4">
    <source>
        <dbReference type="Proteomes" id="UP000075502"/>
    </source>
</evidence>
<feature type="domain" description="CobQ/CobB/MinD/ParA nucleotide binding" evidence="1">
    <location>
        <begin position="120"/>
        <end position="244"/>
    </location>
</feature>
<dbReference type="EMBL" id="JELX01003719">
    <property type="protein sequence ID" value="KYF51479.1"/>
    <property type="molecule type" value="Genomic_DNA"/>
</dbReference>
<dbReference type="Proteomes" id="UP000075502">
    <property type="component" value="Unassembled WGS sequence"/>
</dbReference>
<evidence type="ECO:0000313" key="5">
    <source>
        <dbReference type="Proteomes" id="UP000075604"/>
    </source>
</evidence>
<dbReference type="EMBL" id="JEME01000916">
    <property type="protein sequence ID" value="KYG08691.1"/>
    <property type="molecule type" value="Genomic_DNA"/>
</dbReference>
<dbReference type="AlphaFoldDB" id="A0A150P702"/>
<comment type="caution">
    <text evidence="2">The sequence shown here is derived from an EMBL/GenBank/DDBJ whole genome shotgun (WGS) entry which is preliminary data.</text>
</comment>
<evidence type="ECO:0000259" key="1">
    <source>
        <dbReference type="Pfam" id="PF01656"/>
    </source>
</evidence>
<protein>
    <recommendedName>
        <fullName evidence="1">CobQ/CobB/MinD/ParA nucleotide binding domain-containing protein</fullName>
    </recommendedName>
</protein>
<proteinExistence type="predicted"/>
<reference evidence="4 5" key="1">
    <citation type="submission" date="2014-02" db="EMBL/GenBank/DDBJ databases">
        <title>The small core and large imbalanced accessory genome model reveals a collaborative survival strategy of Sorangium cellulosum strains in nature.</title>
        <authorList>
            <person name="Han K."/>
            <person name="Peng R."/>
            <person name="Blom J."/>
            <person name="Li Y.-Z."/>
        </authorList>
    </citation>
    <scope>NUCLEOTIDE SEQUENCE [LARGE SCALE GENOMIC DNA]</scope>
    <source>
        <strain evidence="3 4">So0007-03</strain>
        <strain evidence="2 5">So0157-18</strain>
    </source>
</reference>
<dbReference type="InterPro" id="IPR002586">
    <property type="entry name" value="CobQ/CobB/MinD/ParA_Nub-bd_dom"/>
</dbReference>
<evidence type="ECO:0000313" key="2">
    <source>
        <dbReference type="EMBL" id="KYF51479.1"/>
    </source>
</evidence>
<dbReference type="Gene3D" id="3.40.50.300">
    <property type="entry name" value="P-loop containing nucleotide triphosphate hydrolases"/>
    <property type="match status" value="1"/>
</dbReference>
<dbReference type="PANTHER" id="PTHR13696:SF52">
    <property type="entry name" value="PARA FAMILY PROTEIN CT_582"/>
    <property type="match status" value="1"/>
</dbReference>
<dbReference type="NCBIfam" id="NF047398">
    <property type="entry name" value="AAA_KGGVGR"/>
    <property type="match status" value="1"/>
</dbReference>
<dbReference type="Pfam" id="PF01656">
    <property type="entry name" value="CbiA"/>
    <property type="match status" value="1"/>
</dbReference>
<dbReference type="InterPro" id="IPR050678">
    <property type="entry name" value="DNA_Partitioning_ATPase"/>
</dbReference>
<organism evidence="2 5">
    <name type="scientific">Sorangium cellulosum</name>
    <name type="common">Polyangium cellulosum</name>
    <dbReference type="NCBI Taxonomy" id="56"/>
    <lineage>
        <taxon>Bacteria</taxon>
        <taxon>Pseudomonadati</taxon>
        <taxon>Myxococcota</taxon>
        <taxon>Polyangia</taxon>
        <taxon>Polyangiales</taxon>
        <taxon>Polyangiaceae</taxon>
        <taxon>Sorangium</taxon>
    </lineage>
</organism>
<sequence length="443" mass="48573">MSSGPRFDDALALALGWARQHRAALGDDVHLLRDIYGRIRVVVGDDVVVPPALAEELHDRLGHFSPGQASIFVQRAFFASEELSTDRVLLDEGVWLVDHLVSEQGWRRAPVASPAHCPRIIFFGIKGGVGRSTALVALAKRLAEQGLRVLVVDLDLESPGATSMLLDLDELPPFGVVDWFVEDAVGMADDTLLRGMVVPSRVGEVLVAPAVGTRSVPVLDEEELERDPMLSLRDGTFIAKLGRTYASPAGAEFAERIERLLVGLERVHEPQVVLLDSRAGMHDIAAAAVPRLGGTVLLFAGATSQTWLGYRLLFSAWGREREVVERFRDRLRVVAAQVPETGRDAYLGRLREAAYDLFAGFIYEESGTADAFSFDVNDPEAPHEPLPIYWRRELVEWEPAAPPGPMAETVTTEQFEAAFGPFLRGVLALPYVAELLQSDEEAP</sequence>
<dbReference type="PANTHER" id="PTHR13696">
    <property type="entry name" value="P-LOOP CONTAINING NUCLEOSIDE TRIPHOSPHATE HYDROLASE"/>
    <property type="match status" value="1"/>
</dbReference>
<dbReference type="Proteomes" id="UP000075604">
    <property type="component" value="Unassembled WGS sequence"/>
</dbReference>
<accession>A0A150P702</accession>
<evidence type="ECO:0000313" key="3">
    <source>
        <dbReference type="EMBL" id="KYG08691.1"/>
    </source>
</evidence>